<keyword evidence="2" id="KW-1185">Reference proteome</keyword>
<accession>A0A183TR53</accession>
<sequence>MGTRYSPVLIAPANSAHISASQVTRECLAQRPANQCLKYQHAAGIAASNALTTPAHSLPAWDRSVTSASTKAEFTTMPTHLAHPSTLPTVLP</sequence>
<evidence type="ECO:0000313" key="1">
    <source>
        <dbReference type="EMBL" id="VDM05337.1"/>
    </source>
</evidence>
<reference evidence="3" key="1">
    <citation type="submission" date="2016-06" db="UniProtKB">
        <authorList>
            <consortium name="WormBaseParasite"/>
        </authorList>
    </citation>
    <scope>IDENTIFICATION</scope>
</reference>
<protein>
    <submittedName>
        <fullName evidence="1 3">Uncharacterized protein</fullName>
    </submittedName>
</protein>
<dbReference type="AlphaFoldDB" id="A0A183TR53"/>
<reference evidence="1 2" key="2">
    <citation type="submission" date="2018-11" db="EMBL/GenBank/DDBJ databases">
        <authorList>
            <consortium name="Pathogen Informatics"/>
        </authorList>
    </citation>
    <scope>NUCLEOTIDE SEQUENCE [LARGE SCALE GENOMIC DNA]</scope>
    <source>
        <strain evidence="1 2">NST_G2</strain>
    </source>
</reference>
<evidence type="ECO:0000313" key="3">
    <source>
        <dbReference type="WBParaSite" id="SSLN_0001967101-mRNA-1"/>
    </source>
</evidence>
<evidence type="ECO:0000313" key="2">
    <source>
        <dbReference type="Proteomes" id="UP000275846"/>
    </source>
</evidence>
<organism evidence="3">
    <name type="scientific">Schistocephalus solidus</name>
    <name type="common">Tapeworm</name>
    <dbReference type="NCBI Taxonomy" id="70667"/>
    <lineage>
        <taxon>Eukaryota</taxon>
        <taxon>Metazoa</taxon>
        <taxon>Spiralia</taxon>
        <taxon>Lophotrochozoa</taxon>
        <taxon>Platyhelminthes</taxon>
        <taxon>Cestoda</taxon>
        <taxon>Eucestoda</taxon>
        <taxon>Diphyllobothriidea</taxon>
        <taxon>Diphyllobothriidae</taxon>
        <taxon>Schistocephalus</taxon>
    </lineage>
</organism>
<dbReference type="Proteomes" id="UP000275846">
    <property type="component" value="Unassembled WGS sequence"/>
</dbReference>
<gene>
    <name evidence="1" type="ORF">SSLN_LOCUS18951</name>
</gene>
<proteinExistence type="predicted"/>
<dbReference type="EMBL" id="UYSU01045785">
    <property type="protein sequence ID" value="VDM05337.1"/>
    <property type="molecule type" value="Genomic_DNA"/>
</dbReference>
<dbReference type="WBParaSite" id="SSLN_0001967101-mRNA-1">
    <property type="protein sequence ID" value="SSLN_0001967101-mRNA-1"/>
    <property type="gene ID" value="SSLN_0001967101"/>
</dbReference>
<name>A0A183TR53_SCHSO</name>